<evidence type="ECO:0000256" key="10">
    <source>
        <dbReference type="ARBA" id="ARBA00023136"/>
    </source>
</evidence>
<evidence type="ECO:0000313" key="12">
    <source>
        <dbReference type="EMBL" id="GFE54393.1"/>
    </source>
</evidence>
<proteinExistence type="inferred from homology"/>
<dbReference type="GO" id="GO:0005789">
    <property type="term" value="C:endoplasmic reticulum membrane"/>
    <property type="evidence" value="ECO:0007669"/>
    <property type="project" value="UniProtKB-SubCell"/>
</dbReference>
<dbReference type="Pfam" id="PF05007">
    <property type="entry name" value="Mannosyl_trans"/>
    <property type="match status" value="1"/>
</dbReference>
<feature type="transmembrane region" description="Helical" evidence="11">
    <location>
        <begin position="29"/>
        <end position="48"/>
    </location>
</feature>
<evidence type="ECO:0000256" key="7">
    <source>
        <dbReference type="ARBA" id="ARBA00022692"/>
    </source>
</evidence>
<feature type="transmembrane region" description="Helical" evidence="11">
    <location>
        <begin position="389"/>
        <end position="411"/>
    </location>
</feature>
<evidence type="ECO:0000313" key="13">
    <source>
        <dbReference type="Proteomes" id="UP001057455"/>
    </source>
</evidence>
<protein>
    <recommendedName>
        <fullName evidence="11">GPI mannosyltransferase 1</fullName>
        <ecNumber evidence="11">2.4.1.-</ecNumber>
    </recommendedName>
    <alternativeName>
        <fullName evidence="11">GPI mannosyltransferase I</fullName>
    </alternativeName>
</protein>
<comment type="similarity">
    <text evidence="3 11">Belongs to the PIGM family.</text>
</comment>
<evidence type="ECO:0000256" key="3">
    <source>
        <dbReference type="ARBA" id="ARBA00011071"/>
    </source>
</evidence>
<dbReference type="PANTHER" id="PTHR12886">
    <property type="entry name" value="PIG-M MANNOSYLTRANSFERASE"/>
    <property type="match status" value="1"/>
</dbReference>
<keyword evidence="10 11" id="KW-0472">Membrane</keyword>
<feature type="transmembrane region" description="Helical" evidence="11">
    <location>
        <begin position="224"/>
        <end position="250"/>
    </location>
</feature>
<reference evidence="12" key="1">
    <citation type="submission" date="2019-12" db="EMBL/GenBank/DDBJ databases">
        <title>Genome sequence of Babesia ovis.</title>
        <authorList>
            <person name="Yamagishi J."/>
            <person name="Sevinc F."/>
            <person name="Xuan X."/>
        </authorList>
    </citation>
    <scope>NUCLEOTIDE SEQUENCE</scope>
    <source>
        <strain evidence="12">Selcuk</strain>
    </source>
</reference>
<comment type="function">
    <text evidence="11">Catalytic subunit of the glycosylphosphatidylinositol-mannosyltransferase I complex which catalyzes the transfer of the first mannose, via an alpha-1,4 bond from a dolichol-phosphate-mannose (Dol-P-Man) to the glucosaminyl acyl phosphatidylinositol (GlcN-(acyl)PI) intermediate to generate alpha-D-Man-(1-&gt;4)-alpha-D-GlcN-(1-&gt;6)-(1-radyl,2-acyl-sn-glycero-3-phospho)-2-acyl-inositol and participates in the sixth step of the glycosylphosphatidylinositol-anchor biosynthesis.</text>
</comment>
<dbReference type="AlphaFoldDB" id="A0A9W5TCX0"/>
<dbReference type="Proteomes" id="UP001057455">
    <property type="component" value="Unassembled WGS sequence"/>
</dbReference>
<organism evidence="12 13">
    <name type="scientific">Babesia ovis</name>
    <dbReference type="NCBI Taxonomy" id="5869"/>
    <lineage>
        <taxon>Eukaryota</taxon>
        <taxon>Sar</taxon>
        <taxon>Alveolata</taxon>
        <taxon>Apicomplexa</taxon>
        <taxon>Aconoidasida</taxon>
        <taxon>Piroplasmida</taxon>
        <taxon>Babesiidae</taxon>
        <taxon>Babesia</taxon>
    </lineage>
</organism>
<evidence type="ECO:0000256" key="2">
    <source>
        <dbReference type="ARBA" id="ARBA00004687"/>
    </source>
</evidence>
<keyword evidence="7 11" id="KW-0812">Transmembrane</keyword>
<dbReference type="OrthoDB" id="1741594at2759"/>
<gene>
    <name evidence="12" type="ORF">BaOVIS_017970</name>
</gene>
<dbReference type="GO" id="GO:0051751">
    <property type="term" value="F:alpha-1,4-mannosyltransferase activity"/>
    <property type="evidence" value="ECO:0007669"/>
    <property type="project" value="InterPro"/>
</dbReference>
<evidence type="ECO:0000256" key="5">
    <source>
        <dbReference type="ARBA" id="ARBA00022676"/>
    </source>
</evidence>
<feature type="transmembrane region" description="Helical" evidence="11">
    <location>
        <begin position="98"/>
        <end position="120"/>
    </location>
</feature>
<comment type="pathway">
    <text evidence="2 11">Glycolipid biosynthesis; glycosylphosphatidylinositol-anchor biosynthesis.</text>
</comment>
<feature type="transmembrane region" description="Helical" evidence="11">
    <location>
        <begin position="185"/>
        <end position="203"/>
    </location>
</feature>
<dbReference type="EMBL" id="BLIY01000016">
    <property type="protein sequence ID" value="GFE54393.1"/>
    <property type="molecule type" value="Genomic_DNA"/>
</dbReference>
<dbReference type="EC" id="2.4.1.-" evidence="11"/>
<dbReference type="GO" id="GO:0004376">
    <property type="term" value="F:GPI mannosyltransferase activity"/>
    <property type="evidence" value="ECO:0007669"/>
    <property type="project" value="InterPro"/>
</dbReference>
<name>A0A9W5TCX0_BABOV</name>
<evidence type="ECO:0000256" key="1">
    <source>
        <dbReference type="ARBA" id="ARBA00004477"/>
    </source>
</evidence>
<evidence type="ECO:0000256" key="9">
    <source>
        <dbReference type="ARBA" id="ARBA00022989"/>
    </source>
</evidence>
<keyword evidence="6 11" id="KW-0808">Transferase</keyword>
<keyword evidence="5 11" id="KW-0328">Glycosyltransferase</keyword>
<evidence type="ECO:0000256" key="11">
    <source>
        <dbReference type="RuleBase" id="RU365064"/>
    </source>
</evidence>
<dbReference type="GO" id="GO:0006506">
    <property type="term" value="P:GPI anchor biosynthetic process"/>
    <property type="evidence" value="ECO:0007669"/>
    <property type="project" value="UniProtKB-KW"/>
</dbReference>
<keyword evidence="4 11" id="KW-0337">GPI-anchor biosynthesis</keyword>
<evidence type="ECO:0000256" key="8">
    <source>
        <dbReference type="ARBA" id="ARBA00022824"/>
    </source>
</evidence>
<dbReference type="PANTHER" id="PTHR12886:SF0">
    <property type="entry name" value="GPI MANNOSYLTRANSFERASE 1"/>
    <property type="match status" value="1"/>
</dbReference>
<sequence length="425" mass="49560">MLEHLTSQLHQADRDPMGYFLRTYFPPRVLLYLFSAFIRLVLVVYSGIHDVNYEVKFTDVDYNVFTDAARLLLNGESVYSRHTYRYTPLLALLVTPNVFLYSSFGKLLFCTFDLLTGYMLERILDVKGSLLHGLWLLNPFVIAVSTRGNADCIICFLVIATLYFLERDQLVLSAMFYGLSVHFKLYPIIYALPILLHLSYLDLKPKKGKVSFLKKCWRAFIRLFNQRSCLFGVVSLTVFLLTSLICYYFCGYDYIYEAYLYHYIRMDHRHNFSIYFNYMYHMADSGVKMNAIIAFIPQLACLFGYGLFGYWDLKISMFLQTISFVSLNKVCTCQYYLWWMCLLPLVLSKHPFAHGKFIAQAAALLAFVLSNGAWLYFAYRLEIEGYNTYIMLLFSSVAFVCSQMAIGWVFLMRRVSARTDKEHSS</sequence>
<keyword evidence="13" id="KW-1185">Reference proteome</keyword>
<dbReference type="InterPro" id="IPR007704">
    <property type="entry name" value="PIG-M"/>
</dbReference>
<dbReference type="GO" id="GO:1990529">
    <property type="term" value="C:glycosylphosphatidylinositol-mannosyltransferase I complex"/>
    <property type="evidence" value="ECO:0007669"/>
    <property type="project" value="TreeGrafter"/>
</dbReference>
<evidence type="ECO:0000256" key="6">
    <source>
        <dbReference type="ARBA" id="ARBA00022679"/>
    </source>
</evidence>
<keyword evidence="9 11" id="KW-1133">Transmembrane helix</keyword>
<comment type="caution">
    <text evidence="12">The sequence shown here is derived from an EMBL/GenBank/DDBJ whole genome shotgun (WGS) entry which is preliminary data.</text>
</comment>
<keyword evidence="8 11" id="KW-0256">Endoplasmic reticulum</keyword>
<feature type="transmembrane region" description="Helical" evidence="11">
    <location>
        <begin position="357"/>
        <end position="377"/>
    </location>
</feature>
<feature type="transmembrane region" description="Helical" evidence="11">
    <location>
        <begin position="289"/>
        <end position="311"/>
    </location>
</feature>
<comment type="subcellular location">
    <subcellularLocation>
        <location evidence="1 11">Endoplasmic reticulum membrane</location>
        <topology evidence="1 11">Multi-pass membrane protein</topology>
    </subcellularLocation>
</comment>
<accession>A0A9W5TCX0</accession>
<evidence type="ECO:0000256" key="4">
    <source>
        <dbReference type="ARBA" id="ARBA00022502"/>
    </source>
</evidence>